<dbReference type="InParanoid" id="G3H745"/>
<protein>
    <submittedName>
        <fullName evidence="1">Uncharacterized protein</fullName>
    </submittedName>
</protein>
<accession>G3H745</accession>
<dbReference type="Proteomes" id="UP000001075">
    <property type="component" value="Unassembled WGS sequence"/>
</dbReference>
<evidence type="ECO:0000313" key="1">
    <source>
        <dbReference type="EMBL" id="EGV98386.1"/>
    </source>
</evidence>
<evidence type="ECO:0000313" key="2">
    <source>
        <dbReference type="Proteomes" id="UP000001075"/>
    </source>
</evidence>
<dbReference type="AlphaFoldDB" id="G3H745"/>
<gene>
    <name evidence="1" type="ORF">I79_006171</name>
</gene>
<dbReference type="EMBL" id="JH000188">
    <property type="protein sequence ID" value="EGV98386.1"/>
    <property type="molecule type" value="Genomic_DNA"/>
</dbReference>
<name>G3H745_CRIGR</name>
<proteinExistence type="predicted"/>
<sequence>MKISWLQYPGNERLLTAVNQELLFFLSTYPHKVLFTTLHIKHIHSYMEKSVS</sequence>
<reference evidence="2" key="1">
    <citation type="journal article" date="2011" name="Nat. Biotechnol.">
        <title>The genomic sequence of the Chinese hamster ovary (CHO)-K1 cell line.</title>
        <authorList>
            <person name="Xu X."/>
            <person name="Nagarajan H."/>
            <person name="Lewis N.E."/>
            <person name="Pan S."/>
            <person name="Cai Z."/>
            <person name="Liu X."/>
            <person name="Chen W."/>
            <person name="Xie M."/>
            <person name="Wang W."/>
            <person name="Hammond S."/>
            <person name="Andersen M.R."/>
            <person name="Neff N."/>
            <person name="Passarelli B."/>
            <person name="Koh W."/>
            <person name="Fan H.C."/>
            <person name="Wang J."/>
            <person name="Gui Y."/>
            <person name="Lee K.H."/>
            <person name="Betenbaugh M.J."/>
            <person name="Quake S.R."/>
            <person name="Famili I."/>
            <person name="Palsson B.O."/>
            <person name="Wang J."/>
        </authorList>
    </citation>
    <scope>NUCLEOTIDE SEQUENCE [LARGE SCALE GENOMIC DNA]</scope>
    <source>
        <strain evidence="2">CHO K1 cell line</strain>
    </source>
</reference>
<organism evidence="1 2">
    <name type="scientific">Cricetulus griseus</name>
    <name type="common">Chinese hamster</name>
    <name type="synonym">Cricetulus barabensis griseus</name>
    <dbReference type="NCBI Taxonomy" id="10029"/>
    <lineage>
        <taxon>Eukaryota</taxon>
        <taxon>Metazoa</taxon>
        <taxon>Chordata</taxon>
        <taxon>Craniata</taxon>
        <taxon>Vertebrata</taxon>
        <taxon>Euteleostomi</taxon>
        <taxon>Mammalia</taxon>
        <taxon>Eutheria</taxon>
        <taxon>Euarchontoglires</taxon>
        <taxon>Glires</taxon>
        <taxon>Rodentia</taxon>
        <taxon>Myomorpha</taxon>
        <taxon>Muroidea</taxon>
        <taxon>Cricetidae</taxon>
        <taxon>Cricetinae</taxon>
        <taxon>Cricetulus</taxon>
    </lineage>
</organism>